<dbReference type="HOGENOM" id="CLU_2448596_0_0_0"/>
<evidence type="ECO:0000313" key="2">
    <source>
        <dbReference type="Proteomes" id="UP000030700"/>
    </source>
</evidence>
<reference evidence="1" key="1">
    <citation type="journal article" date="2015" name="PeerJ">
        <title>First genomic representation of candidate bacterial phylum KSB3 points to enhanced environmental sensing as a trigger of wastewater bulking.</title>
        <authorList>
            <person name="Sekiguchi Y."/>
            <person name="Ohashi A."/>
            <person name="Parks D.H."/>
            <person name="Yamauchi T."/>
            <person name="Tyson G.W."/>
            <person name="Hugenholtz P."/>
        </authorList>
    </citation>
    <scope>NUCLEOTIDE SEQUENCE [LARGE SCALE GENOMIC DNA]</scope>
</reference>
<keyword evidence="2" id="KW-1185">Reference proteome</keyword>
<proteinExistence type="predicted"/>
<organism evidence="1">
    <name type="scientific">Candidatus Moduliflexus flocculans</name>
    <dbReference type="NCBI Taxonomy" id="1499966"/>
    <lineage>
        <taxon>Bacteria</taxon>
        <taxon>Candidatus Moduliflexota</taxon>
        <taxon>Candidatus Moduliflexia</taxon>
        <taxon>Candidatus Moduliflexales</taxon>
        <taxon>Candidatus Moduliflexaceae</taxon>
    </lineage>
</organism>
<sequence>MKVKTSVMLSYDVLQEMKPYLPRYHNQSELIECALRSFLAQLEKQARYERELRLLNQYADKLNEEVLDVLAYQVPLCSGVRHLFLPTTQ</sequence>
<protein>
    <submittedName>
        <fullName evidence="1">Putative transcriptional regulator, CopG family</fullName>
    </submittedName>
</protein>
<evidence type="ECO:0000313" key="1">
    <source>
        <dbReference type="EMBL" id="GAK50929.1"/>
    </source>
</evidence>
<name>A0A0S6VYX4_9BACT</name>
<gene>
    <name evidence="1" type="ORF">U14_02171</name>
</gene>
<dbReference type="Proteomes" id="UP000030700">
    <property type="component" value="Unassembled WGS sequence"/>
</dbReference>
<dbReference type="EMBL" id="DF820456">
    <property type="protein sequence ID" value="GAK50929.1"/>
    <property type="molecule type" value="Genomic_DNA"/>
</dbReference>
<dbReference type="AlphaFoldDB" id="A0A0S6VYX4"/>
<accession>A0A0S6VYX4</accession>